<dbReference type="CDD" id="cd03357">
    <property type="entry name" value="LbH_MAT_GAT"/>
    <property type="match status" value="1"/>
</dbReference>
<dbReference type="EMBL" id="AFVZ01000001">
    <property type="protein sequence ID" value="EHN58771.1"/>
    <property type="molecule type" value="Genomic_DNA"/>
</dbReference>
<evidence type="ECO:0000256" key="1">
    <source>
        <dbReference type="ARBA" id="ARBA00007274"/>
    </source>
</evidence>
<accession>G9WF51</accession>
<protein>
    <recommendedName>
        <fullName evidence="5">Acetyltransferase</fullName>
        <ecNumber evidence="5">2.3.1.-</ecNumber>
    </recommendedName>
</protein>
<dbReference type="PATRIC" id="fig|1045004.4.peg.660"/>
<evidence type="ECO:0000256" key="4">
    <source>
        <dbReference type="ARBA" id="ARBA00023315"/>
    </source>
</evidence>
<dbReference type="GO" id="GO:0008870">
    <property type="term" value="F:galactoside O-acetyltransferase activity"/>
    <property type="evidence" value="ECO:0007669"/>
    <property type="project" value="TreeGrafter"/>
</dbReference>
<dbReference type="InterPro" id="IPR024688">
    <property type="entry name" value="Mac_dom"/>
</dbReference>
<keyword evidence="3" id="KW-0677">Repeat</keyword>
<evidence type="ECO:0000256" key="2">
    <source>
        <dbReference type="ARBA" id="ARBA00022679"/>
    </source>
</evidence>
<dbReference type="InterPro" id="IPR011004">
    <property type="entry name" value="Trimer_LpxA-like_sf"/>
</dbReference>
<proteinExistence type="inferred from homology"/>
<evidence type="ECO:0000313" key="8">
    <source>
        <dbReference type="Proteomes" id="UP000004959"/>
    </source>
</evidence>
<dbReference type="AlphaFoldDB" id="G9WF51"/>
<dbReference type="Gene3D" id="2.160.10.10">
    <property type="entry name" value="Hexapeptide repeat proteins"/>
    <property type="match status" value="1"/>
</dbReference>
<dbReference type="InterPro" id="IPR001451">
    <property type="entry name" value="Hexapep"/>
</dbReference>
<dbReference type="FunFam" id="2.160.10.10:FF:000025">
    <property type="entry name" value="Hexapeptide-repeat containing-acetyltransferase"/>
    <property type="match status" value="1"/>
</dbReference>
<keyword evidence="8" id="KW-1185">Reference proteome</keyword>
<dbReference type="SUPFAM" id="SSF51161">
    <property type="entry name" value="Trimeric LpxA-like enzymes"/>
    <property type="match status" value="1"/>
</dbReference>
<comment type="similarity">
    <text evidence="1 5">Belongs to the transferase hexapeptide repeat family.</text>
</comment>
<dbReference type="eggNOG" id="COG0110">
    <property type="taxonomic scope" value="Bacteria"/>
</dbReference>
<dbReference type="PANTHER" id="PTHR43017">
    <property type="entry name" value="GALACTOSIDE O-ACETYLTRANSFERASE"/>
    <property type="match status" value="1"/>
</dbReference>
<gene>
    <name evidence="7" type="ORF">OKIT_0660</name>
</gene>
<dbReference type="STRING" id="336988.NT96_09035"/>
<evidence type="ECO:0000256" key="3">
    <source>
        <dbReference type="ARBA" id="ARBA00022737"/>
    </source>
</evidence>
<feature type="domain" description="Maltose/galactoside acetyltransferase" evidence="6">
    <location>
        <begin position="1"/>
        <end position="51"/>
    </location>
</feature>
<evidence type="ECO:0000259" key="6">
    <source>
        <dbReference type="SMART" id="SM01266"/>
    </source>
</evidence>
<dbReference type="HOGENOM" id="CLU_051638_3_3_9"/>
<keyword evidence="2 5" id="KW-0808">Transferase</keyword>
<dbReference type="Pfam" id="PF00132">
    <property type="entry name" value="Hexapep"/>
    <property type="match status" value="1"/>
</dbReference>
<dbReference type="EC" id="2.3.1.-" evidence="5"/>
<reference evidence="7 8" key="1">
    <citation type="journal article" date="2012" name="PLoS ONE">
        <title>Functional divergence in the genus oenococcus as predicted by genome sequencing of the newly-described species, Oenococcus kitaharae.</title>
        <authorList>
            <person name="Borneman A.R."/>
            <person name="McCarthy J.M."/>
            <person name="Chambers P.J."/>
            <person name="Bartowsky E.J."/>
        </authorList>
    </citation>
    <scope>NUCLEOTIDE SEQUENCE [LARGE SCALE GENOMIC DNA]</scope>
    <source>
        <strain evidence="8">DSM17330</strain>
    </source>
</reference>
<keyword evidence="4 5" id="KW-0012">Acyltransferase</keyword>
<name>G9WF51_9LACO</name>
<sequence length="207" mass="23316">MIHGELYHQDEELFELNMQARDKLYEYNHLKYRDLDKRKEILDRLFGDVGENAFVELPLQVDYGFNIHIGDNFFGNNNLTLADAAQVSIGDNVLIGPYTGIYTGGHSIDPELRTKAGAEYAFPVTIGDNVWIGANVTITPGTKIGKNSVIGAGSVVTKDVPENVVAYGNPAKVARQINDKDREFYFKDRKTPQRFFDQLASDEVFHR</sequence>
<dbReference type="PANTHER" id="PTHR43017:SF1">
    <property type="entry name" value="ACETYLTRANSFERASE YJL218W-RELATED"/>
    <property type="match status" value="1"/>
</dbReference>
<dbReference type="Proteomes" id="UP000004959">
    <property type="component" value="Chromosome"/>
</dbReference>
<organism evidence="7 8">
    <name type="scientific">Oenococcus kitaharae DSM 17330</name>
    <dbReference type="NCBI Taxonomy" id="1045004"/>
    <lineage>
        <taxon>Bacteria</taxon>
        <taxon>Bacillati</taxon>
        <taxon>Bacillota</taxon>
        <taxon>Bacilli</taxon>
        <taxon>Lactobacillales</taxon>
        <taxon>Lactobacillaceae</taxon>
        <taxon>Oenococcus</taxon>
    </lineage>
</organism>
<evidence type="ECO:0000313" key="7">
    <source>
        <dbReference type="EMBL" id="EHN58771.1"/>
    </source>
</evidence>
<evidence type="ECO:0000256" key="5">
    <source>
        <dbReference type="RuleBase" id="RU367021"/>
    </source>
</evidence>
<dbReference type="OrthoDB" id="9812571at2"/>
<dbReference type="InterPro" id="IPR039369">
    <property type="entry name" value="LacA-like"/>
</dbReference>
<dbReference type="Pfam" id="PF12464">
    <property type="entry name" value="Mac"/>
    <property type="match status" value="1"/>
</dbReference>
<dbReference type="RefSeq" id="WP_007745282.1">
    <property type="nucleotide sequence ID" value="NZ_CM001398.1"/>
</dbReference>
<dbReference type="SMART" id="SM01266">
    <property type="entry name" value="Mac"/>
    <property type="match status" value="1"/>
</dbReference>
<comment type="caution">
    <text evidence="7">The sequence shown here is derived from an EMBL/GenBank/DDBJ whole genome shotgun (WGS) entry which is preliminary data.</text>
</comment>
<dbReference type="Pfam" id="PF14602">
    <property type="entry name" value="Hexapep_2"/>
    <property type="match status" value="1"/>
</dbReference>